<dbReference type="InterPro" id="IPR001036">
    <property type="entry name" value="Acrflvin-R"/>
</dbReference>
<dbReference type="PANTHER" id="PTHR32063">
    <property type="match status" value="1"/>
</dbReference>
<dbReference type="InterPro" id="IPR027463">
    <property type="entry name" value="AcrB_DN_DC_subdom"/>
</dbReference>
<evidence type="ECO:0008006" key="4">
    <source>
        <dbReference type="Google" id="ProtNLM"/>
    </source>
</evidence>
<organism evidence="2 3">
    <name type="scientific">Candidatus Uhrbacteria bacterium CG_4_9_14_3_um_filter_41_35</name>
    <dbReference type="NCBI Taxonomy" id="1975034"/>
    <lineage>
        <taxon>Bacteria</taxon>
        <taxon>Candidatus Uhriibacteriota</taxon>
    </lineage>
</organism>
<feature type="transmembrane region" description="Helical" evidence="1">
    <location>
        <begin position="386"/>
        <end position="406"/>
    </location>
</feature>
<evidence type="ECO:0000313" key="3">
    <source>
        <dbReference type="Proteomes" id="UP000231263"/>
    </source>
</evidence>
<reference evidence="3" key="1">
    <citation type="submission" date="2017-09" db="EMBL/GenBank/DDBJ databases">
        <title>Depth-based differentiation of microbial function through sediment-hosted aquifers and enrichment of novel symbionts in the deep terrestrial subsurface.</title>
        <authorList>
            <person name="Probst A.J."/>
            <person name="Ladd B."/>
            <person name="Jarett J.K."/>
            <person name="Geller-Mcgrath D.E."/>
            <person name="Sieber C.M.K."/>
            <person name="Emerson J.B."/>
            <person name="Anantharaman K."/>
            <person name="Thomas B.C."/>
            <person name="Malmstrom R."/>
            <person name="Stieglmeier M."/>
            <person name="Klingl A."/>
            <person name="Woyke T."/>
            <person name="Ryan C.M."/>
            <person name="Banfield J.F."/>
        </authorList>
    </citation>
    <scope>NUCLEOTIDE SEQUENCE [LARGE SCALE GENOMIC DNA]</scope>
</reference>
<dbReference type="Gene3D" id="1.20.1640.10">
    <property type="entry name" value="Multidrug efflux transporter AcrB transmembrane domain"/>
    <property type="match status" value="2"/>
</dbReference>
<dbReference type="Pfam" id="PF00873">
    <property type="entry name" value="ACR_tran"/>
    <property type="match status" value="1"/>
</dbReference>
<dbReference type="Gene3D" id="3.30.2090.10">
    <property type="entry name" value="Multidrug efflux transporter AcrB TolC docking domain, DN and DC subdomains"/>
    <property type="match status" value="2"/>
</dbReference>
<feature type="transmembrane region" description="Helical" evidence="1">
    <location>
        <begin position="994"/>
        <end position="1020"/>
    </location>
</feature>
<dbReference type="EMBL" id="PFWT01000009">
    <property type="protein sequence ID" value="PJA46710.1"/>
    <property type="molecule type" value="Genomic_DNA"/>
</dbReference>
<dbReference type="Proteomes" id="UP000231263">
    <property type="component" value="Unassembled WGS sequence"/>
</dbReference>
<evidence type="ECO:0000313" key="2">
    <source>
        <dbReference type="EMBL" id="PJA46710.1"/>
    </source>
</evidence>
<feature type="transmembrane region" description="Helical" evidence="1">
    <location>
        <begin position="970"/>
        <end position="988"/>
    </location>
</feature>
<feature type="transmembrane region" description="Helical" evidence="1">
    <location>
        <begin position="466"/>
        <end position="492"/>
    </location>
</feature>
<feature type="transmembrane region" description="Helical" evidence="1">
    <location>
        <begin position="359"/>
        <end position="380"/>
    </location>
</feature>
<accession>A0A2M7XFN9</accession>
<keyword evidence="1" id="KW-1133">Transmembrane helix</keyword>
<keyword evidence="1" id="KW-0472">Membrane</keyword>
<proteinExistence type="predicted"/>
<dbReference type="SUPFAM" id="SSF82714">
    <property type="entry name" value="Multidrug efflux transporter AcrB TolC docking domain, DN and DC subdomains"/>
    <property type="match status" value="1"/>
</dbReference>
<feature type="transmembrane region" description="Helical" evidence="1">
    <location>
        <begin position="332"/>
        <end position="352"/>
    </location>
</feature>
<dbReference type="SUPFAM" id="SSF82693">
    <property type="entry name" value="Multidrug efflux transporter AcrB pore domain, PN1, PN2, PC1 and PC2 subdomains"/>
    <property type="match status" value="3"/>
</dbReference>
<name>A0A2M7XFN9_9BACT</name>
<feature type="transmembrane region" description="Helical" evidence="1">
    <location>
        <begin position="435"/>
        <end position="460"/>
    </location>
</feature>
<dbReference type="Gene3D" id="3.30.70.1430">
    <property type="entry name" value="Multidrug efflux transporter AcrB pore domain"/>
    <property type="match status" value="2"/>
</dbReference>
<dbReference type="GO" id="GO:0042910">
    <property type="term" value="F:xenobiotic transmembrane transporter activity"/>
    <property type="evidence" value="ECO:0007669"/>
    <property type="project" value="TreeGrafter"/>
</dbReference>
<dbReference type="AlphaFoldDB" id="A0A2M7XFN9"/>
<sequence length="1025" mass="110331">MWNFLVIHQKFTIIIILALTIAGLVSVNQLPKESAPEVNIPFIIVSTPFPGANALDVESFVTNKIEDNVSSIEGLKNLTSTSALGMSSVALEFNVGVDIDKKLTEVKDATDIAKLEFPSDAKDPLVANVNFNDTPIKTYALAGPYSRGELQLFAEELKSKLDQLPNVDSISLSGGDSEQVQILIEQRRLDQFELSLNQVVRAIQSANSNIPIGSIESSNSDISVRFDGTINTINDLKRIPLSLKNGAPIFVSDVAEVIYGTEDKTSSSYLSTDNKVSNPAISISIVKSPGGDILKLVKKADEIIYSSIGTTLPEDLQVEVIDDSAEQIKADLGNLSMSGLETTLIVTLLIFFTLGWREAILTSLSIPLTFLITFLTLDLFGYTLNFLTLFALILALGILVDGVIVITEGLHSNINKGLPPTKAALATIAEFEKPLIAGTLTTIFAFVPMLLTSGMIGQFIKSIPVTVSIVLFSSLFIALGVIPTLGTSLLGLKTKPGKFKTLTDKLESFRENSIFYLQNIYSGIIDKFLYSKPARKSLAIILTFAFVGSLALPALGILKVDMFPSSDTERVYIDFSLPQGTALFATEKTMTEVEKYLHNKSEIKSYLISSGAGSSLGGGTGSNIGSVNINLTEERRDSRKITAEIEREITSLVPEATISVAQLSSGPPSGAPVEISIAGQDLQTLEQIAEEFKKIITEIPGTKSVTTSVVNTSGEFVYTINRAVVARYGLSPTEVATTMRTALFGSTVATLSLNGNDIDVVATYKLSENDTKRNAIEIAKLSSITMQTQFGDIPISTFLDTNLKPSQASIPHKDGERIVTVTADVELGVVAQDVFTEVKKEMVKIDIPGKYTVKLGGQNDDITQSFTDMAKAMVLGIFMIAGLLVLQFNSYKQPLIVLSSIPLALIGVLPGLVIVNQTLSFPGVIGVVALAGIVVNNGIILIDRINENRLAGMEILIAVKESTMSRLRPILLTTITTVAGLVPLVISQPEWASLGYAIIFGLIFSTVSTLIVVPLLYAGIEKHRK</sequence>
<dbReference type="PANTHER" id="PTHR32063:SF0">
    <property type="entry name" value="SWARMING MOTILITY PROTEIN SWRC"/>
    <property type="match status" value="1"/>
</dbReference>
<feature type="transmembrane region" description="Helical" evidence="1">
    <location>
        <begin position="537"/>
        <end position="558"/>
    </location>
</feature>
<keyword evidence="1" id="KW-0812">Transmembrane</keyword>
<protein>
    <recommendedName>
        <fullName evidence="4">AcrB/AcrD/AcrF family protein</fullName>
    </recommendedName>
</protein>
<comment type="caution">
    <text evidence="2">The sequence shown here is derived from an EMBL/GenBank/DDBJ whole genome shotgun (WGS) entry which is preliminary data.</text>
</comment>
<feature type="transmembrane region" description="Helical" evidence="1">
    <location>
        <begin position="895"/>
        <end position="915"/>
    </location>
</feature>
<dbReference type="Gene3D" id="3.30.70.1320">
    <property type="entry name" value="Multidrug efflux transporter AcrB pore domain like"/>
    <property type="match status" value="1"/>
</dbReference>
<dbReference type="PRINTS" id="PR00702">
    <property type="entry name" value="ACRIFLAVINRP"/>
</dbReference>
<dbReference type="Gene3D" id="3.30.70.1440">
    <property type="entry name" value="Multidrug efflux transporter AcrB pore domain"/>
    <property type="match status" value="1"/>
</dbReference>
<feature type="transmembrane region" description="Helical" evidence="1">
    <location>
        <begin position="869"/>
        <end position="888"/>
    </location>
</feature>
<dbReference type="GO" id="GO:0005886">
    <property type="term" value="C:plasma membrane"/>
    <property type="evidence" value="ECO:0007669"/>
    <property type="project" value="TreeGrafter"/>
</dbReference>
<dbReference type="SUPFAM" id="SSF82866">
    <property type="entry name" value="Multidrug efflux transporter AcrB transmembrane domain"/>
    <property type="match status" value="2"/>
</dbReference>
<feature type="transmembrane region" description="Helical" evidence="1">
    <location>
        <begin position="921"/>
        <end position="942"/>
    </location>
</feature>
<gene>
    <name evidence="2" type="ORF">CO173_03005</name>
</gene>
<evidence type="ECO:0000256" key="1">
    <source>
        <dbReference type="SAM" id="Phobius"/>
    </source>
</evidence>